<comment type="caution">
    <text evidence="19">The sequence shown here is derived from an EMBL/GenBank/DDBJ whole genome shotgun (WGS) entry which is preliminary data.</text>
</comment>
<evidence type="ECO:0000256" key="11">
    <source>
        <dbReference type="ARBA" id="ARBA00039158"/>
    </source>
</evidence>
<dbReference type="PANTHER" id="PTHR43697">
    <property type="entry name" value="SERYL-TRNA SYNTHETASE"/>
    <property type="match status" value="1"/>
</dbReference>
<dbReference type="InterPro" id="IPR002314">
    <property type="entry name" value="aa-tRNA-synt_IIb"/>
</dbReference>
<feature type="binding site" evidence="15">
    <location>
        <position position="284"/>
    </location>
    <ligand>
        <name>L-serine</name>
        <dbReference type="ChEBI" id="CHEBI:33384"/>
    </ligand>
</feature>
<evidence type="ECO:0000256" key="5">
    <source>
        <dbReference type="ARBA" id="ARBA00022490"/>
    </source>
</evidence>
<keyword evidence="17" id="KW-0175">Coiled coil</keyword>
<sequence>MLDIKWIRDREEEVQLAADRKHIALSVKALLELDDRKRRLLAEVEELRRQRNERSKQVEALMRSGAREAAEEAQAAIARAKAEQAAAEADLREAERQLGEMLLRVPNTVSPDTPDGDSDADNVELRRVGEPAAFDFAYRDHVSLCELHGMLDLARGAKTAGSRHYYLKGTGALLHRAVQQLAVDMLLRKGFTLMDVPLIVRGEALTGAGFFPLGQDQVYRLDEEDLWLVGTSEASLVSYCANEVLDLAQPLRLAAASTCFRSEIGSAGRDVHGLYRVHQFAKVEQVVVCEADPAVSDAMLHEITAHAEELLQLLELPYRVVAVCAGDMSQKTFKQFDIETWMPSRGAYGETHSASNLHDFQARRSRIRYRTPEGKLAYAHTLNNTMVATPRILIPLLEIHQEADGSIRIPTALQPYLNGLERIATPKDDFVIPGIVE</sequence>
<evidence type="ECO:0000256" key="7">
    <source>
        <dbReference type="ARBA" id="ARBA00022741"/>
    </source>
</evidence>
<dbReference type="AlphaFoldDB" id="A0A7X0RVI7"/>
<evidence type="ECO:0000256" key="15">
    <source>
        <dbReference type="PIRSR" id="PIRSR001529-1"/>
    </source>
</evidence>
<dbReference type="GO" id="GO:0016740">
    <property type="term" value="F:transferase activity"/>
    <property type="evidence" value="ECO:0007669"/>
    <property type="project" value="UniProtKB-ARBA"/>
</dbReference>
<feature type="binding site" evidence="15">
    <location>
        <position position="261"/>
    </location>
    <ligand>
        <name>L-serine</name>
        <dbReference type="ChEBI" id="CHEBI:33384"/>
    </ligand>
</feature>
<dbReference type="Proteomes" id="UP000547209">
    <property type="component" value="Unassembled WGS sequence"/>
</dbReference>
<organism evidence="19 20">
    <name type="scientific">Cohnella nanjingensis</name>
    <dbReference type="NCBI Taxonomy" id="1387779"/>
    <lineage>
        <taxon>Bacteria</taxon>
        <taxon>Bacillati</taxon>
        <taxon>Bacillota</taxon>
        <taxon>Bacilli</taxon>
        <taxon>Bacillales</taxon>
        <taxon>Paenibacillaceae</taxon>
        <taxon>Cohnella</taxon>
    </lineage>
</organism>
<dbReference type="Pfam" id="PF02403">
    <property type="entry name" value="Seryl_tRNA_N"/>
    <property type="match status" value="1"/>
</dbReference>
<protein>
    <recommendedName>
        <fullName evidence="11 14">Serine--tRNA ligase</fullName>
        <ecNumber evidence="4 14">6.1.1.11</ecNumber>
    </recommendedName>
</protein>
<feature type="binding site" evidence="15">
    <location>
        <position position="383"/>
    </location>
    <ligand>
        <name>L-serine</name>
        <dbReference type="ChEBI" id="CHEBI:33384"/>
    </ligand>
</feature>
<keyword evidence="6 19" id="KW-0436">Ligase</keyword>
<dbReference type="InterPro" id="IPR042103">
    <property type="entry name" value="SerRS_1_N_sf"/>
</dbReference>
<evidence type="ECO:0000256" key="9">
    <source>
        <dbReference type="ARBA" id="ARBA00022917"/>
    </source>
</evidence>
<evidence type="ECO:0000259" key="18">
    <source>
        <dbReference type="PROSITE" id="PS50862"/>
    </source>
</evidence>
<keyword evidence="20" id="KW-1185">Reference proteome</keyword>
<dbReference type="RefSeq" id="WP_185672239.1">
    <property type="nucleotide sequence ID" value="NZ_JACJVP010000046.1"/>
</dbReference>
<dbReference type="PROSITE" id="PS50862">
    <property type="entry name" value="AA_TRNA_LIGASE_II"/>
    <property type="match status" value="1"/>
</dbReference>
<reference evidence="19 20" key="1">
    <citation type="submission" date="2020-08" db="EMBL/GenBank/DDBJ databases">
        <title>Cohnella phylogeny.</title>
        <authorList>
            <person name="Dunlap C."/>
        </authorList>
    </citation>
    <scope>NUCLEOTIDE SEQUENCE [LARGE SCALE GENOMIC DNA]</scope>
    <source>
        <strain evidence="19 20">DSM 28246</strain>
    </source>
</reference>
<dbReference type="GO" id="GO:0140096">
    <property type="term" value="F:catalytic activity, acting on a protein"/>
    <property type="evidence" value="ECO:0007669"/>
    <property type="project" value="UniProtKB-ARBA"/>
</dbReference>
<keyword evidence="9" id="KW-0648">Protein biosynthesis</keyword>
<dbReference type="InterPro" id="IPR010978">
    <property type="entry name" value="tRNA-bd_arm"/>
</dbReference>
<evidence type="ECO:0000256" key="10">
    <source>
        <dbReference type="ARBA" id="ARBA00023146"/>
    </source>
</evidence>
<evidence type="ECO:0000313" key="19">
    <source>
        <dbReference type="EMBL" id="MBB6674376.1"/>
    </source>
</evidence>
<evidence type="ECO:0000256" key="1">
    <source>
        <dbReference type="ARBA" id="ARBA00004496"/>
    </source>
</evidence>
<dbReference type="EMBL" id="JACJVP010000046">
    <property type="protein sequence ID" value="MBB6674376.1"/>
    <property type="molecule type" value="Genomic_DNA"/>
</dbReference>
<dbReference type="GO" id="GO:0005524">
    <property type="term" value="F:ATP binding"/>
    <property type="evidence" value="ECO:0007669"/>
    <property type="project" value="UniProtKB-KW"/>
</dbReference>
<feature type="binding site" evidence="15">
    <location>
        <position position="231"/>
    </location>
    <ligand>
        <name>L-serine</name>
        <dbReference type="ChEBI" id="CHEBI:33384"/>
    </ligand>
</feature>
<evidence type="ECO:0000256" key="3">
    <source>
        <dbReference type="ARBA" id="ARBA00010728"/>
    </source>
</evidence>
<evidence type="ECO:0000256" key="17">
    <source>
        <dbReference type="SAM" id="Coils"/>
    </source>
</evidence>
<keyword evidence="10" id="KW-0030">Aminoacyl-tRNA synthetase</keyword>
<dbReference type="Pfam" id="PF00587">
    <property type="entry name" value="tRNA-synt_2b"/>
    <property type="match status" value="1"/>
</dbReference>
<comment type="subcellular location">
    <subcellularLocation>
        <location evidence="1">Cytoplasm</location>
    </subcellularLocation>
</comment>
<dbReference type="SUPFAM" id="SSF46589">
    <property type="entry name" value="tRNA-binding arm"/>
    <property type="match status" value="1"/>
</dbReference>
<evidence type="ECO:0000256" key="6">
    <source>
        <dbReference type="ARBA" id="ARBA00022598"/>
    </source>
</evidence>
<dbReference type="InterPro" id="IPR015866">
    <property type="entry name" value="Ser-tRNA-synth_1_N"/>
</dbReference>
<dbReference type="GO" id="GO:0004828">
    <property type="term" value="F:serine-tRNA ligase activity"/>
    <property type="evidence" value="ECO:0007669"/>
    <property type="project" value="UniProtKB-UniRule"/>
</dbReference>
<dbReference type="InterPro" id="IPR045864">
    <property type="entry name" value="aa-tRNA-synth_II/BPL/LPL"/>
</dbReference>
<feature type="domain" description="Aminoacyl-transfer RNA synthetases class-II family profile" evidence="18">
    <location>
        <begin position="140"/>
        <end position="410"/>
    </location>
</feature>
<keyword evidence="8 16" id="KW-0067">ATP-binding</keyword>
<evidence type="ECO:0000256" key="2">
    <source>
        <dbReference type="ARBA" id="ARBA00005045"/>
    </source>
</evidence>
<evidence type="ECO:0000313" key="20">
    <source>
        <dbReference type="Proteomes" id="UP000547209"/>
    </source>
</evidence>
<accession>A0A7X0RVI7</accession>
<dbReference type="EC" id="6.1.1.11" evidence="4 14"/>
<evidence type="ECO:0000256" key="16">
    <source>
        <dbReference type="PIRSR" id="PIRSR001529-2"/>
    </source>
</evidence>
<comment type="similarity">
    <text evidence="3">Belongs to the class-II aminoacyl-tRNA synthetase family. Type-1 seryl-tRNA synthetase subfamily.</text>
</comment>
<dbReference type="Gene3D" id="1.10.287.40">
    <property type="entry name" value="Serine-tRNA synthetase, tRNA binding domain"/>
    <property type="match status" value="1"/>
</dbReference>
<dbReference type="PANTHER" id="PTHR43697:SF1">
    <property type="entry name" value="SERINE--TRNA LIGASE"/>
    <property type="match status" value="1"/>
</dbReference>
<dbReference type="PRINTS" id="PR00981">
    <property type="entry name" value="TRNASYNTHSER"/>
</dbReference>
<evidence type="ECO:0000256" key="12">
    <source>
        <dbReference type="ARBA" id="ARBA00047929"/>
    </source>
</evidence>
<feature type="coiled-coil region" evidence="17">
    <location>
        <begin position="30"/>
        <end position="104"/>
    </location>
</feature>
<dbReference type="InterPro" id="IPR002317">
    <property type="entry name" value="Ser-tRNA-ligase_type_1"/>
</dbReference>
<evidence type="ECO:0000256" key="4">
    <source>
        <dbReference type="ARBA" id="ARBA00012840"/>
    </source>
</evidence>
<keyword evidence="7" id="KW-0547">Nucleotide-binding</keyword>
<dbReference type="NCBIfam" id="TIGR00414">
    <property type="entry name" value="serS"/>
    <property type="match status" value="1"/>
</dbReference>
<dbReference type="GO" id="GO:0005737">
    <property type="term" value="C:cytoplasm"/>
    <property type="evidence" value="ECO:0007669"/>
    <property type="project" value="UniProtKB-SubCell"/>
</dbReference>
<proteinExistence type="inferred from homology"/>
<comment type="catalytic activity">
    <reaction evidence="13">
        <text>tRNA(Ser) + L-serine + ATP = L-seryl-tRNA(Ser) + AMP + diphosphate + H(+)</text>
        <dbReference type="Rhea" id="RHEA:12292"/>
        <dbReference type="Rhea" id="RHEA-COMP:9669"/>
        <dbReference type="Rhea" id="RHEA-COMP:9703"/>
        <dbReference type="ChEBI" id="CHEBI:15378"/>
        <dbReference type="ChEBI" id="CHEBI:30616"/>
        <dbReference type="ChEBI" id="CHEBI:33019"/>
        <dbReference type="ChEBI" id="CHEBI:33384"/>
        <dbReference type="ChEBI" id="CHEBI:78442"/>
        <dbReference type="ChEBI" id="CHEBI:78533"/>
        <dbReference type="ChEBI" id="CHEBI:456215"/>
        <dbReference type="EC" id="6.1.1.11"/>
    </reaction>
</comment>
<feature type="binding site" evidence="16">
    <location>
        <begin position="261"/>
        <end position="263"/>
    </location>
    <ligand>
        <name>ATP</name>
        <dbReference type="ChEBI" id="CHEBI:30616"/>
    </ligand>
</feature>
<dbReference type="InterPro" id="IPR006195">
    <property type="entry name" value="aa-tRNA-synth_II"/>
</dbReference>
<dbReference type="GO" id="GO:0006434">
    <property type="term" value="P:seryl-tRNA aminoacylation"/>
    <property type="evidence" value="ECO:0007669"/>
    <property type="project" value="UniProtKB-UniRule"/>
</dbReference>
<dbReference type="PIRSF" id="PIRSF001529">
    <property type="entry name" value="Ser-tRNA-synth_IIa"/>
    <property type="match status" value="1"/>
</dbReference>
<evidence type="ECO:0000256" key="14">
    <source>
        <dbReference type="NCBIfam" id="TIGR00414"/>
    </source>
</evidence>
<evidence type="ECO:0000256" key="8">
    <source>
        <dbReference type="ARBA" id="ARBA00022840"/>
    </source>
</evidence>
<feature type="binding site" evidence="16">
    <location>
        <begin position="277"/>
        <end position="280"/>
    </location>
    <ligand>
        <name>ATP</name>
        <dbReference type="ChEBI" id="CHEBI:30616"/>
    </ligand>
</feature>
<gene>
    <name evidence="19" type="primary">serS</name>
    <name evidence="19" type="ORF">H7C19_27195</name>
</gene>
<comment type="catalytic activity">
    <reaction evidence="12">
        <text>tRNA(Sec) + L-serine + ATP = L-seryl-tRNA(Sec) + AMP + diphosphate + H(+)</text>
        <dbReference type="Rhea" id="RHEA:42580"/>
        <dbReference type="Rhea" id="RHEA-COMP:9742"/>
        <dbReference type="Rhea" id="RHEA-COMP:10128"/>
        <dbReference type="ChEBI" id="CHEBI:15378"/>
        <dbReference type="ChEBI" id="CHEBI:30616"/>
        <dbReference type="ChEBI" id="CHEBI:33019"/>
        <dbReference type="ChEBI" id="CHEBI:33384"/>
        <dbReference type="ChEBI" id="CHEBI:78442"/>
        <dbReference type="ChEBI" id="CHEBI:78533"/>
        <dbReference type="ChEBI" id="CHEBI:456215"/>
        <dbReference type="EC" id="6.1.1.11"/>
    </reaction>
</comment>
<evidence type="ECO:0000256" key="13">
    <source>
        <dbReference type="ARBA" id="ARBA00048823"/>
    </source>
</evidence>
<feature type="site" description="Important for serine binding" evidence="15">
    <location>
        <position position="385"/>
    </location>
</feature>
<dbReference type="SUPFAM" id="SSF55681">
    <property type="entry name" value="Class II aaRS and biotin synthetases"/>
    <property type="match status" value="1"/>
</dbReference>
<feature type="binding site" evidence="16">
    <location>
        <begin position="350"/>
        <end position="353"/>
    </location>
    <ligand>
        <name>ATP</name>
        <dbReference type="ChEBI" id="CHEBI:30616"/>
    </ligand>
</feature>
<keyword evidence="5" id="KW-0963">Cytoplasm</keyword>
<dbReference type="Gene3D" id="3.30.930.10">
    <property type="entry name" value="Bira Bifunctional Protein, Domain 2"/>
    <property type="match status" value="1"/>
</dbReference>
<name>A0A7X0RVI7_9BACL</name>
<comment type="pathway">
    <text evidence="2">Aminoacyl-tRNA biosynthesis; selenocysteinyl-tRNA(Sec) biosynthesis; L-seryl-tRNA(Sec) from L-serine and tRNA(Sec): step 1/1.</text>
</comment>